<protein>
    <submittedName>
        <fullName evidence="1">Uncharacterized protein</fullName>
    </submittedName>
</protein>
<evidence type="ECO:0000313" key="2">
    <source>
        <dbReference type="Proteomes" id="UP000299102"/>
    </source>
</evidence>
<accession>A0A4C1T628</accession>
<dbReference type="AlphaFoldDB" id="A0A4C1T628"/>
<evidence type="ECO:0000313" key="1">
    <source>
        <dbReference type="EMBL" id="GBP09646.1"/>
    </source>
</evidence>
<dbReference type="Proteomes" id="UP000299102">
    <property type="component" value="Unassembled WGS sequence"/>
</dbReference>
<proteinExistence type="predicted"/>
<comment type="caution">
    <text evidence="1">The sequence shown here is derived from an EMBL/GenBank/DDBJ whole genome shotgun (WGS) entry which is preliminary data.</text>
</comment>
<dbReference type="EMBL" id="BGZK01000036">
    <property type="protein sequence ID" value="GBP09646.1"/>
    <property type="molecule type" value="Genomic_DNA"/>
</dbReference>
<sequence>MGSDFVQNCSKYETKFVSSRSKPRRAKTSLAELSFDSPKSHSVAPVHGGGVCAARVGEEMRVSEVWYWRGRRVTRYPPPAARGSLLHGARVKRIGLRYRRRAARRLQMKNESRAGLFTLAIRIVTKKYWLLHRLTVKIIVDSKYRVKKRAVDGEGLESSHCDVRHAPRAAVGGKVITRAVGDTPKIEQQTIRRATADAAERVCSPSAPDAGRAGRLPGGLCAFTAPRRRCRSESGSKQFYKYVTAAWISDGYTVLTCLLSLGLLEVTFKTAGSWGSEVKYLSIQAFISDLSRILRDKEGDPRSGSYMFQTLSVAIQRGNAANDRLHISNRLAGKSSPLDTTVAVELLPSSLLELTCHPVLCLFTAGRQLAGDRANFEHSF</sequence>
<organism evidence="1 2">
    <name type="scientific">Eumeta variegata</name>
    <name type="common">Bagworm moth</name>
    <name type="synonym">Eumeta japonica</name>
    <dbReference type="NCBI Taxonomy" id="151549"/>
    <lineage>
        <taxon>Eukaryota</taxon>
        <taxon>Metazoa</taxon>
        <taxon>Ecdysozoa</taxon>
        <taxon>Arthropoda</taxon>
        <taxon>Hexapoda</taxon>
        <taxon>Insecta</taxon>
        <taxon>Pterygota</taxon>
        <taxon>Neoptera</taxon>
        <taxon>Endopterygota</taxon>
        <taxon>Lepidoptera</taxon>
        <taxon>Glossata</taxon>
        <taxon>Ditrysia</taxon>
        <taxon>Tineoidea</taxon>
        <taxon>Psychidae</taxon>
        <taxon>Oiketicinae</taxon>
        <taxon>Eumeta</taxon>
    </lineage>
</organism>
<gene>
    <name evidence="1" type="ORF">EVAR_76621_1</name>
</gene>
<reference evidence="1 2" key="1">
    <citation type="journal article" date="2019" name="Commun. Biol.">
        <title>The bagworm genome reveals a unique fibroin gene that provides high tensile strength.</title>
        <authorList>
            <person name="Kono N."/>
            <person name="Nakamura H."/>
            <person name="Ohtoshi R."/>
            <person name="Tomita M."/>
            <person name="Numata K."/>
            <person name="Arakawa K."/>
        </authorList>
    </citation>
    <scope>NUCLEOTIDE SEQUENCE [LARGE SCALE GENOMIC DNA]</scope>
</reference>
<name>A0A4C1T628_EUMVA</name>
<keyword evidence="2" id="KW-1185">Reference proteome</keyword>
<dbReference type="OrthoDB" id="2016582at2759"/>